<dbReference type="Pfam" id="PF00535">
    <property type="entry name" value="Glycos_transf_2"/>
    <property type="match status" value="1"/>
</dbReference>
<keyword evidence="1" id="KW-0328">Glycosyltransferase</keyword>
<evidence type="ECO:0000256" key="1">
    <source>
        <dbReference type="ARBA" id="ARBA00022676"/>
    </source>
</evidence>
<feature type="domain" description="Glycosyltransferase 2-like" evidence="3">
    <location>
        <begin position="11"/>
        <end position="148"/>
    </location>
</feature>
<dbReference type="InterPro" id="IPR001173">
    <property type="entry name" value="Glyco_trans_2-like"/>
</dbReference>
<dbReference type="PANTHER" id="PTHR22916">
    <property type="entry name" value="GLYCOSYLTRANSFERASE"/>
    <property type="match status" value="1"/>
</dbReference>
<evidence type="ECO:0000313" key="5">
    <source>
        <dbReference type="Proteomes" id="UP000628463"/>
    </source>
</evidence>
<dbReference type="SUPFAM" id="SSF53448">
    <property type="entry name" value="Nucleotide-diphospho-sugar transferases"/>
    <property type="match status" value="1"/>
</dbReference>
<accession>A0ABR7G2E9</accession>
<proteinExistence type="predicted"/>
<sequence length="396" mass="46848">MNKQESKPLISIITAVYNNEKYIRNVARSVLDQEFKDIEYIIVDDGSTDRTPAIIDEIAREDARVKVIHQKNQWIFASYNNGIKAASGKYFYIINSDDKFQDNILTKIAEYAMKYEPDIIWTPVLMHKCDENQHIIEYDFAHWINCVKENKFYSTKEEVRKAWINFDRMKLSANQANLYKTELALKHPFRNDIYGADYLFNIQIANDVNSVYVMSEPVYDFMNYQSDNMNASIGKFYGYEHEMYNIFYTDNMELYKGWNAWNLDTMVYITRKRLQALSSEIGILNSSNCKLDLEQKLQKVMQDSADELIQECITSLNAQEEFECRVLSGIKNILINEKPDELNKYYFLYELLESLLRYEKTEEDYQKIKNAIYHPLNKAQIGLTLYKKISDRKHLF</sequence>
<reference evidence="4 5" key="1">
    <citation type="submission" date="2020-08" db="EMBL/GenBank/DDBJ databases">
        <title>Genome public.</title>
        <authorList>
            <person name="Liu C."/>
            <person name="Sun Q."/>
        </authorList>
    </citation>
    <scope>NUCLEOTIDE SEQUENCE [LARGE SCALE GENOMIC DNA]</scope>
    <source>
        <strain evidence="4 5">NSJ-43</strain>
    </source>
</reference>
<name>A0ABR7G2E9_9FIRM</name>
<keyword evidence="5" id="KW-1185">Reference proteome</keyword>
<dbReference type="EMBL" id="JACOPD010000009">
    <property type="protein sequence ID" value="MBC5681607.1"/>
    <property type="molecule type" value="Genomic_DNA"/>
</dbReference>
<dbReference type="PANTHER" id="PTHR22916:SF51">
    <property type="entry name" value="GLYCOSYLTRANSFERASE EPSH-RELATED"/>
    <property type="match status" value="1"/>
</dbReference>
<evidence type="ECO:0000259" key="3">
    <source>
        <dbReference type="Pfam" id="PF00535"/>
    </source>
</evidence>
<dbReference type="Gene3D" id="3.90.550.10">
    <property type="entry name" value="Spore Coat Polysaccharide Biosynthesis Protein SpsA, Chain A"/>
    <property type="match status" value="1"/>
</dbReference>
<dbReference type="InterPro" id="IPR029044">
    <property type="entry name" value="Nucleotide-diphossugar_trans"/>
</dbReference>
<protein>
    <submittedName>
        <fullName evidence="4">Glycosyltransferase family 2 protein</fullName>
    </submittedName>
</protein>
<dbReference type="RefSeq" id="WP_186837273.1">
    <property type="nucleotide sequence ID" value="NZ_JACOPD010000009.1"/>
</dbReference>
<gene>
    <name evidence="4" type="ORF">H8S01_11655</name>
</gene>
<dbReference type="Proteomes" id="UP000628463">
    <property type="component" value="Unassembled WGS sequence"/>
</dbReference>
<organism evidence="4 5">
    <name type="scientific">Lachnospira hominis</name>
    <name type="common">ex Liu et al. 2021</name>
    <dbReference type="NCBI Taxonomy" id="2763051"/>
    <lineage>
        <taxon>Bacteria</taxon>
        <taxon>Bacillati</taxon>
        <taxon>Bacillota</taxon>
        <taxon>Clostridia</taxon>
        <taxon>Lachnospirales</taxon>
        <taxon>Lachnospiraceae</taxon>
        <taxon>Lachnospira</taxon>
    </lineage>
</organism>
<evidence type="ECO:0000256" key="2">
    <source>
        <dbReference type="ARBA" id="ARBA00022679"/>
    </source>
</evidence>
<evidence type="ECO:0000313" key="4">
    <source>
        <dbReference type="EMBL" id="MBC5681607.1"/>
    </source>
</evidence>
<comment type="caution">
    <text evidence="4">The sequence shown here is derived from an EMBL/GenBank/DDBJ whole genome shotgun (WGS) entry which is preliminary data.</text>
</comment>
<keyword evidence="2" id="KW-0808">Transferase</keyword>